<dbReference type="EMBL" id="LBTJ01000002">
    <property type="protein sequence ID" value="KKQ38846.1"/>
    <property type="molecule type" value="Genomic_DNA"/>
</dbReference>
<dbReference type="InterPro" id="IPR029056">
    <property type="entry name" value="Ribokinase-like"/>
</dbReference>
<organism evidence="1 2">
    <name type="scientific">Candidatus Roizmanbacteria bacterium GW2011_GWA2_37_7</name>
    <dbReference type="NCBI Taxonomy" id="1618481"/>
    <lineage>
        <taxon>Bacteria</taxon>
        <taxon>Candidatus Roizmaniibacteriota</taxon>
    </lineage>
</organism>
<accession>A0A0G0KE25</accession>
<name>A0A0G0KE25_9BACT</name>
<evidence type="ECO:0000313" key="1">
    <source>
        <dbReference type="EMBL" id="KKQ38846.1"/>
    </source>
</evidence>
<comment type="caution">
    <text evidence="1">The sequence shown here is derived from an EMBL/GenBank/DDBJ whole genome shotgun (WGS) entry which is preliminary data.</text>
</comment>
<dbReference type="SUPFAM" id="SSF53613">
    <property type="entry name" value="Ribokinase-like"/>
    <property type="match status" value="1"/>
</dbReference>
<reference evidence="1 2" key="1">
    <citation type="journal article" date="2015" name="Nature">
        <title>rRNA introns, odd ribosomes, and small enigmatic genomes across a large radiation of phyla.</title>
        <authorList>
            <person name="Brown C.T."/>
            <person name="Hug L.A."/>
            <person name="Thomas B.C."/>
            <person name="Sharon I."/>
            <person name="Castelle C.J."/>
            <person name="Singh A."/>
            <person name="Wilkins M.J."/>
            <person name="Williams K.H."/>
            <person name="Banfield J.F."/>
        </authorList>
    </citation>
    <scope>NUCLEOTIDE SEQUENCE [LARGE SCALE GENOMIC DNA]</scope>
</reference>
<evidence type="ECO:0008006" key="3">
    <source>
        <dbReference type="Google" id="ProtNLM"/>
    </source>
</evidence>
<dbReference type="Gene3D" id="3.40.1190.20">
    <property type="match status" value="1"/>
</dbReference>
<evidence type="ECO:0000313" key="2">
    <source>
        <dbReference type="Proteomes" id="UP000034471"/>
    </source>
</evidence>
<gene>
    <name evidence="1" type="ORF">US54_C0002G0034</name>
</gene>
<dbReference type="STRING" id="1618481.US54_C0002G0034"/>
<sequence>MSRFVTIGHICHDLYPGSLYPDDPGTLGGAVTFAAAVAAKFGIPTTAITSAPYNHPRWGDFQELGRSLNFQPVNVNHGLYPNDGSITTFVNEYNVQGDRIQHHPSRNNPFDMRHFPQIAKHLSPEDIVLIGTVTYDEISPELLRAIKGEVNKVGITLQGLLRYVHPDTKRVTGGPFPQWREIASSVDYISLSLEDLQFPDGMSLLADFVRICPLVTLTDGPCGVHIYSNGAHEHIPAFYLNENEILGGAWTGAGDTWTTTFMCARMHGQPSKKAAALAHFYTAMKIRKDPELIISKPDGIPSLPSQIEIEQFRLLNSDRVMEFLHQNNLLADDLQHLFEGHQNAQEESMHLRIET</sequence>
<dbReference type="Proteomes" id="UP000034471">
    <property type="component" value="Unassembled WGS sequence"/>
</dbReference>
<proteinExistence type="predicted"/>
<protein>
    <recommendedName>
        <fullName evidence="3">Carbohydrate kinase PfkB domain-containing protein</fullName>
    </recommendedName>
</protein>
<dbReference type="AlphaFoldDB" id="A0A0G0KE25"/>